<organism evidence="1 2">
    <name type="scientific">Phytohabitans suffuscus</name>
    <dbReference type="NCBI Taxonomy" id="624315"/>
    <lineage>
        <taxon>Bacteria</taxon>
        <taxon>Bacillati</taxon>
        <taxon>Actinomycetota</taxon>
        <taxon>Actinomycetes</taxon>
        <taxon>Micromonosporales</taxon>
        <taxon>Micromonosporaceae</taxon>
    </lineage>
</organism>
<accession>A0A6F8YH10</accession>
<dbReference type="KEGG" id="psuu:Psuf_026120"/>
<keyword evidence="2" id="KW-1185">Reference proteome</keyword>
<evidence type="ECO:0000313" key="2">
    <source>
        <dbReference type="Proteomes" id="UP000503011"/>
    </source>
</evidence>
<reference evidence="1 2" key="2">
    <citation type="submission" date="2020-03" db="EMBL/GenBank/DDBJ databases">
        <authorList>
            <person name="Ichikawa N."/>
            <person name="Kimura A."/>
            <person name="Kitahashi Y."/>
            <person name="Uohara A."/>
        </authorList>
    </citation>
    <scope>NUCLEOTIDE SEQUENCE [LARGE SCALE GENOMIC DNA]</scope>
    <source>
        <strain evidence="1 2">NBRC 105367</strain>
    </source>
</reference>
<gene>
    <name evidence="1" type="ORF">Psuf_026120</name>
</gene>
<protein>
    <submittedName>
        <fullName evidence="1">Uncharacterized protein</fullName>
    </submittedName>
</protein>
<evidence type="ECO:0000313" key="1">
    <source>
        <dbReference type="EMBL" id="BCB85299.1"/>
    </source>
</evidence>
<name>A0A6F8YH10_9ACTN</name>
<reference evidence="1 2" key="1">
    <citation type="submission" date="2020-03" db="EMBL/GenBank/DDBJ databases">
        <title>Whole genome shotgun sequence of Phytohabitans suffuscus NBRC 105367.</title>
        <authorList>
            <person name="Komaki H."/>
            <person name="Tamura T."/>
        </authorList>
    </citation>
    <scope>NUCLEOTIDE SEQUENCE [LARGE SCALE GENOMIC DNA]</scope>
    <source>
        <strain evidence="1 2">NBRC 105367</strain>
    </source>
</reference>
<dbReference type="AlphaFoldDB" id="A0A6F8YH10"/>
<sequence length="101" mass="11090">MDHADARVDRVAGAADLHRLVVDQDLALVGLEQAVEDVHERRLAGAVFAQEGVDLPWLHRQVDVVVGDQVTEPLGDAAQLEFQRNLRVRVVTRAPPVRGTP</sequence>
<dbReference type="Proteomes" id="UP000503011">
    <property type="component" value="Chromosome"/>
</dbReference>
<proteinExistence type="predicted"/>
<dbReference type="EMBL" id="AP022871">
    <property type="protein sequence ID" value="BCB85299.1"/>
    <property type="molecule type" value="Genomic_DNA"/>
</dbReference>